<gene>
    <name evidence="1" type="ORF">RMCC_2630</name>
</gene>
<dbReference type="STRING" id="228230.RMCC_2630"/>
<evidence type="ECO:0000313" key="1">
    <source>
        <dbReference type="EMBL" id="GAS95664.1"/>
    </source>
</evidence>
<comment type="caution">
    <text evidence="1">The sequence shown here is derived from an EMBL/GenBank/DDBJ whole genome shotgun (WGS) entry which is preliminary data.</text>
</comment>
<dbReference type="AlphaFoldDB" id="A0A100WCY2"/>
<protein>
    <submittedName>
        <fullName evidence="1">Uncharacterized protein</fullName>
    </submittedName>
</protein>
<dbReference type="OrthoDB" id="4630293at2"/>
<keyword evidence="2" id="KW-1185">Reference proteome</keyword>
<dbReference type="Proteomes" id="UP000069443">
    <property type="component" value="Unassembled WGS sequence"/>
</dbReference>
<evidence type="ECO:0000313" key="2">
    <source>
        <dbReference type="Proteomes" id="UP000069443"/>
    </source>
</evidence>
<name>A0A100WCY2_MYCCR</name>
<accession>A0A100WCY2</accession>
<reference evidence="2" key="2">
    <citation type="submission" date="2016-02" db="EMBL/GenBank/DDBJ databases">
        <title>Draft genome sequence of five rapidly growing Mycobacterium species.</title>
        <authorList>
            <person name="Katahira K."/>
            <person name="Gotou Y."/>
            <person name="Iida K."/>
            <person name="Ogura Y."/>
            <person name="Hayashi T."/>
        </authorList>
    </citation>
    <scope>NUCLEOTIDE SEQUENCE [LARGE SCALE GENOMIC DNA]</scope>
    <source>
        <strain evidence="2">JCM15298</strain>
    </source>
</reference>
<dbReference type="EMBL" id="BCSY01000042">
    <property type="protein sequence ID" value="GAS95664.1"/>
    <property type="molecule type" value="Genomic_DNA"/>
</dbReference>
<reference evidence="2" key="1">
    <citation type="journal article" date="2016" name="Genome Announc.">
        <title>Draft Genome Sequences of Five Rapidly Growing Mycobacterium Species, M. thermoresistibile, M. fortuitum subsp. acetamidolyticum, M. canariasense, M. brisbanense, and M. novocastrense.</title>
        <authorList>
            <person name="Katahira K."/>
            <person name="Ogura Y."/>
            <person name="Gotoh Y."/>
            <person name="Hayashi T."/>
        </authorList>
    </citation>
    <scope>NUCLEOTIDE SEQUENCE [LARGE SCALE GENOMIC DNA]</scope>
    <source>
        <strain evidence="2">JCM15298</strain>
    </source>
</reference>
<organism evidence="1 2">
    <name type="scientific">Mycolicibacterium canariasense</name>
    <name type="common">Mycobacterium canariasense</name>
    <dbReference type="NCBI Taxonomy" id="228230"/>
    <lineage>
        <taxon>Bacteria</taxon>
        <taxon>Bacillati</taxon>
        <taxon>Actinomycetota</taxon>
        <taxon>Actinomycetes</taxon>
        <taxon>Mycobacteriales</taxon>
        <taxon>Mycobacteriaceae</taxon>
        <taxon>Mycolicibacterium</taxon>
    </lineage>
</organism>
<dbReference type="RefSeq" id="WP_036439645.1">
    <property type="nucleotide sequence ID" value="NZ_BCSY01000042.1"/>
</dbReference>
<proteinExistence type="predicted"/>
<sequence>MVELGNVVKTADGAIGAVVDWLDHGMRPGIFTIEWDEVTFTGEAPPRHWTRAEAEALIILP</sequence>